<evidence type="ECO:0000313" key="1">
    <source>
        <dbReference type="EMBL" id="GBO41186.1"/>
    </source>
</evidence>
<keyword evidence="2" id="KW-1185">Reference proteome</keyword>
<name>A0A4Y2WWK7_ARAVE</name>
<protein>
    <submittedName>
        <fullName evidence="1">Uncharacterized protein</fullName>
    </submittedName>
</protein>
<comment type="caution">
    <text evidence="1">The sequence shown here is derived from an EMBL/GenBank/DDBJ whole genome shotgun (WGS) entry which is preliminary data.</text>
</comment>
<accession>A0A4Y2WWK7</accession>
<dbReference type="EMBL" id="BGPR01066730">
    <property type="protein sequence ID" value="GBO41186.1"/>
    <property type="molecule type" value="Genomic_DNA"/>
</dbReference>
<dbReference type="AlphaFoldDB" id="A0A4Y2WWK7"/>
<gene>
    <name evidence="1" type="ORF">AVEN_210652_1</name>
</gene>
<reference evidence="1 2" key="1">
    <citation type="journal article" date="2019" name="Sci. Rep.">
        <title>Orb-weaving spider Araneus ventricosus genome elucidates the spidroin gene catalogue.</title>
        <authorList>
            <person name="Kono N."/>
            <person name="Nakamura H."/>
            <person name="Ohtoshi R."/>
            <person name="Moran D.A.P."/>
            <person name="Shinohara A."/>
            <person name="Yoshida Y."/>
            <person name="Fujiwara M."/>
            <person name="Mori M."/>
            <person name="Tomita M."/>
            <person name="Arakawa K."/>
        </authorList>
    </citation>
    <scope>NUCLEOTIDE SEQUENCE [LARGE SCALE GENOMIC DNA]</scope>
</reference>
<evidence type="ECO:0000313" key="2">
    <source>
        <dbReference type="Proteomes" id="UP000499080"/>
    </source>
</evidence>
<organism evidence="1 2">
    <name type="scientific">Araneus ventricosus</name>
    <name type="common">Orbweaver spider</name>
    <name type="synonym">Epeira ventricosa</name>
    <dbReference type="NCBI Taxonomy" id="182803"/>
    <lineage>
        <taxon>Eukaryota</taxon>
        <taxon>Metazoa</taxon>
        <taxon>Ecdysozoa</taxon>
        <taxon>Arthropoda</taxon>
        <taxon>Chelicerata</taxon>
        <taxon>Arachnida</taxon>
        <taxon>Araneae</taxon>
        <taxon>Araneomorphae</taxon>
        <taxon>Entelegynae</taxon>
        <taxon>Araneoidea</taxon>
        <taxon>Araneidae</taxon>
        <taxon>Araneus</taxon>
    </lineage>
</organism>
<proteinExistence type="predicted"/>
<dbReference type="Proteomes" id="UP000499080">
    <property type="component" value="Unassembled WGS sequence"/>
</dbReference>
<sequence>MHAMTIKRIESLFKSIELNDARSIVKHSSDVHDSITYLDLSTGEFSSFRSEIATSNPDFPRTFTAYSKSFEFSTENLVQYSRKVIPSLLLDLPCRSFHRALSKTGVRYLYPFPLERDDGFYVAEIYVSKSWYLRTFQSFVILFLKSAKQKLTSLRNFRIHSFWRALYKRGDIQYFYFMSILCIESYYSDRVKGVVIALDFPGFDGETDSVEIREYFLYHNCISSGKLFPETIDLGEDIIRLLLDSRLFRFIPLLLKCGFSTLSGERDRDENIR</sequence>